<dbReference type="Proteomes" id="UP000262699">
    <property type="component" value="Unassembled WGS sequence"/>
</dbReference>
<dbReference type="PROSITE" id="PS01117">
    <property type="entry name" value="HTH_MARR_1"/>
    <property type="match status" value="1"/>
</dbReference>
<accession>A0A3D0WAZ1</accession>
<dbReference type="InterPro" id="IPR036390">
    <property type="entry name" value="WH_DNA-bd_sf"/>
</dbReference>
<dbReference type="EMBL" id="DOYJ01000186">
    <property type="protein sequence ID" value="HCB75830.1"/>
    <property type="molecule type" value="Genomic_DNA"/>
</dbReference>
<proteinExistence type="predicted"/>
<sequence length="144" mass="16638">MPFVDSEIQQIADRLRSISLEIKKLPNIQDVHTIPVEMKEAARRAEQLYLTRRRRDKVFESFDLFGEPAWDIMLDLLVMQAHDRRVGVSSSCIASACPSTTALRHIKRLEDHGLITVTDDPYDRRRRYMELTSTALDLLRTALA</sequence>
<evidence type="ECO:0000313" key="2">
    <source>
        <dbReference type="Proteomes" id="UP000262699"/>
    </source>
</evidence>
<dbReference type="InterPro" id="IPR023187">
    <property type="entry name" value="Tscrpt_reg_MarR-type_CS"/>
</dbReference>
<gene>
    <name evidence="1" type="ORF">DEP91_06595</name>
</gene>
<dbReference type="SUPFAM" id="SSF46785">
    <property type="entry name" value="Winged helix' DNA-binding domain"/>
    <property type="match status" value="1"/>
</dbReference>
<dbReference type="AlphaFoldDB" id="A0A3D0WAZ1"/>
<dbReference type="Gene3D" id="1.10.10.10">
    <property type="entry name" value="Winged helix-like DNA-binding domain superfamily/Winged helix DNA-binding domain"/>
    <property type="match status" value="1"/>
</dbReference>
<dbReference type="InterPro" id="IPR036388">
    <property type="entry name" value="WH-like_DNA-bd_sf"/>
</dbReference>
<protein>
    <submittedName>
        <fullName evidence="1">Transcriptional regulator</fullName>
    </submittedName>
</protein>
<reference evidence="1 2" key="1">
    <citation type="journal article" date="2018" name="Nat. Biotechnol.">
        <title>A standardized bacterial taxonomy based on genome phylogeny substantially revises the tree of life.</title>
        <authorList>
            <person name="Parks D.H."/>
            <person name="Chuvochina M."/>
            <person name="Waite D.W."/>
            <person name="Rinke C."/>
            <person name="Skarshewski A."/>
            <person name="Chaumeil P.A."/>
            <person name="Hugenholtz P."/>
        </authorList>
    </citation>
    <scope>NUCLEOTIDE SEQUENCE [LARGE SCALE GENOMIC DNA]</scope>
    <source>
        <strain evidence="1">UBA9015</strain>
    </source>
</reference>
<organism evidence="1 2">
    <name type="scientific">Sphingomonas bacterium</name>
    <dbReference type="NCBI Taxonomy" id="1895847"/>
    <lineage>
        <taxon>Bacteria</taxon>
        <taxon>Pseudomonadati</taxon>
        <taxon>Pseudomonadota</taxon>
        <taxon>Alphaproteobacteria</taxon>
        <taxon>Sphingomonadales</taxon>
        <taxon>Sphingomonadaceae</taxon>
        <taxon>Sphingomonas</taxon>
    </lineage>
</organism>
<evidence type="ECO:0000313" key="1">
    <source>
        <dbReference type="EMBL" id="HCB75830.1"/>
    </source>
</evidence>
<name>A0A3D0WAZ1_9SPHN</name>
<comment type="caution">
    <text evidence="1">The sequence shown here is derived from an EMBL/GenBank/DDBJ whole genome shotgun (WGS) entry which is preliminary data.</text>
</comment>